<dbReference type="GO" id="GO:0008422">
    <property type="term" value="F:beta-glucosidase activity"/>
    <property type="evidence" value="ECO:0007669"/>
    <property type="project" value="TreeGrafter"/>
</dbReference>
<dbReference type="InterPro" id="IPR017853">
    <property type="entry name" value="GH"/>
</dbReference>
<reference evidence="6" key="1">
    <citation type="submission" date="2013-09" db="EMBL/GenBank/DDBJ databases">
        <authorList>
            <person name="Zhang M.L."/>
            <person name="Chen Y.L."/>
            <person name="Wang L."/>
            <person name="Cao P.H."/>
        </authorList>
    </citation>
    <scope>NUCLEOTIDE SEQUENCE</scope>
</reference>
<dbReference type="GO" id="GO:0009251">
    <property type="term" value="P:glucan catabolic process"/>
    <property type="evidence" value="ECO:0007669"/>
    <property type="project" value="TreeGrafter"/>
</dbReference>
<dbReference type="EMBL" id="KF601796">
    <property type="protein sequence ID" value="AHB33631.1"/>
    <property type="molecule type" value="Genomic_DNA"/>
</dbReference>
<keyword evidence="1" id="KW-0378">Hydrolase</keyword>
<feature type="domain" description="Glycoside hydrolase family 5" evidence="5">
    <location>
        <begin position="59"/>
        <end position="335"/>
    </location>
</feature>
<evidence type="ECO:0000256" key="3">
    <source>
        <dbReference type="ARBA" id="ARBA00023295"/>
    </source>
</evidence>
<evidence type="ECO:0000256" key="4">
    <source>
        <dbReference type="ARBA" id="ARBA00023326"/>
    </source>
</evidence>
<sequence length="552" mass="62553">MCMKKTLLFVCGLLMCMSMQAADFENAKDAVKFMGVGWNLGNTLDAANWEGKDGWNFASTEAHETFWGQPVTKPELIKMMADAGFKTIRVPVTWFQEMDKDGKVNAKWMKRVHEVVDYVIDNGLYCILNVHHDTGAESNHWLVATMDNYKKTKERYENLWTQIANEFKDYDEHLLFEAYNEMLDAKNTWNEPADKTDGYNAINSYAKSFVTTVRATGGNNAQRNLIVNAYSASSMPNAMKQLALPEEGDHIIFQIHSYPNWQSKSNAKTEIDNLVKNIKDNLLDRAPVIIGEYATFTTWPSEIDYYNTNREVALYAMDYLIRLTKTYGIGTCYWMGLSDGGYRSLPVFHQPDLAKTLIKAYYGGTDEFKYPTINDFDIVYTIKYEGQWSEAFLYAASTPLKLSNYKGLRLELDSENYNEKLQVKLYGESDGKEDYIPVSGTVTTVNFSDSQAKIGNSITKITLQSTIDEAQTAKVLKATLIKADDTEEACDISKFWGCTVTYEATPKPTAIRAIPISHKVEGDGAIYNLRGQRIQKPQKGIYIQDGKKHVAK</sequence>
<keyword evidence="3" id="KW-0326">Glycosidase</keyword>
<dbReference type="PANTHER" id="PTHR31297:SF41">
    <property type="entry name" value="ENDOGLUCANASE, PUTATIVE (AFU_ORTHOLOGUE AFUA_5G01830)-RELATED"/>
    <property type="match status" value="1"/>
</dbReference>
<keyword evidence="4" id="KW-0624">Polysaccharide degradation</keyword>
<dbReference type="Pfam" id="PF00150">
    <property type="entry name" value="Cellulase"/>
    <property type="match status" value="1"/>
</dbReference>
<keyword evidence="2" id="KW-0119">Carbohydrate metabolism</keyword>
<evidence type="ECO:0000259" key="5">
    <source>
        <dbReference type="Pfam" id="PF00150"/>
    </source>
</evidence>
<dbReference type="InterPro" id="IPR001547">
    <property type="entry name" value="Glyco_hydro_5"/>
</dbReference>
<protein>
    <submittedName>
        <fullName evidence="6">Endo-1,4-beta-D-glucanase</fullName>
    </submittedName>
</protein>
<proteinExistence type="predicted"/>
<dbReference type="AlphaFoldDB" id="V5RGD4"/>
<accession>V5RGD4</accession>
<dbReference type="PANTHER" id="PTHR31297">
    <property type="entry name" value="GLUCAN ENDO-1,6-BETA-GLUCOSIDASE B"/>
    <property type="match status" value="1"/>
</dbReference>
<organism evidence="6">
    <name type="scientific">uncultured microorganism</name>
    <dbReference type="NCBI Taxonomy" id="358574"/>
    <lineage>
        <taxon>unclassified sequences</taxon>
        <taxon>environmental samples</taxon>
    </lineage>
</organism>
<evidence type="ECO:0000256" key="2">
    <source>
        <dbReference type="ARBA" id="ARBA00023277"/>
    </source>
</evidence>
<evidence type="ECO:0000256" key="1">
    <source>
        <dbReference type="ARBA" id="ARBA00022801"/>
    </source>
</evidence>
<dbReference type="GO" id="GO:0005576">
    <property type="term" value="C:extracellular region"/>
    <property type="evidence" value="ECO:0007669"/>
    <property type="project" value="TreeGrafter"/>
</dbReference>
<dbReference type="InterPro" id="IPR050386">
    <property type="entry name" value="Glycosyl_hydrolase_5"/>
</dbReference>
<dbReference type="SUPFAM" id="SSF51445">
    <property type="entry name" value="(Trans)glycosidases"/>
    <property type="match status" value="1"/>
</dbReference>
<evidence type="ECO:0000313" key="6">
    <source>
        <dbReference type="EMBL" id="AHB33631.1"/>
    </source>
</evidence>
<name>V5RGD4_9ZZZZ</name>
<dbReference type="Gene3D" id="3.20.20.80">
    <property type="entry name" value="Glycosidases"/>
    <property type="match status" value="1"/>
</dbReference>